<evidence type="ECO:0000256" key="2">
    <source>
        <dbReference type="ARBA" id="ARBA00022741"/>
    </source>
</evidence>
<dbReference type="InterPro" id="IPR003593">
    <property type="entry name" value="AAA+_ATPase"/>
</dbReference>
<gene>
    <name evidence="5" type="ORF">F4X14_16025</name>
</gene>
<dbReference type="EMBL" id="VXMH01000086">
    <property type="protein sequence ID" value="MYC96472.1"/>
    <property type="molecule type" value="Genomic_DNA"/>
</dbReference>
<keyword evidence="1" id="KW-0813">Transport</keyword>
<organism evidence="5">
    <name type="scientific">Caldilineaceae bacterium SB0661_bin_32</name>
    <dbReference type="NCBI Taxonomy" id="2605255"/>
    <lineage>
        <taxon>Bacteria</taxon>
        <taxon>Bacillati</taxon>
        <taxon>Chloroflexota</taxon>
        <taxon>Caldilineae</taxon>
        <taxon>Caldilineales</taxon>
        <taxon>Caldilineaceae</taxon>
    </lineage>
</organism>
<reference evidence="5" key="1">
    <citation type="submission" date="2019-09" db="EMBL/GenBank/DDBJ databases">
        <title>Characterisation of the sponge microbiome using genome-centric metagenomics.</title>
        <authorList>
            <person name="Engelberts J.P."/>
            <person name="Robbins S.J."/>
            <person name="De Goeij J.M."/>
            <person name="Aranda M."/>
            <person name="Bell S.C."/>
            <person name="Webster N.S."/>
        </authorList>
    </citation>
    <scope>NUCLEOTIDE SEQUENCE</scope>
    <source>
        <strain evidence="5">SB0661_bin_32</strain>
    </source>
</reference>
<protein>
    <submittedName>
        <fullName evidence="5">ABC transporter ATP-binding protein</fullName>
    </submittedName>
</protein>
<dbReference type="InterPro" id="IPR050166">
    <property type="entry name" value="ABC_transporter_ATP-bind"/>
</dbReference>
<feature type="domain" description="ABC transporter" evidence="4">
    <location>
        <begin position="6"/>
        <end position="237"/>
    </location>
</feature>
<comment type="caution">
    <text evidence="5">The sequence shown here is derived from an EMBL/GenBank/DDBJ whole genome shotgun (WGS) entry which is preliminary data.</text>
</comment>
<dbReference type="Gene3D" id="3.40.50.300">
    <property type="entry name" value="P-loop containing nucleotide triphosphate hydrolases"/>
    <property type="match status" value="1"/>
</dbReference>
<accession>A0A6B1DAQ7</accession>
<dbReference type="InterPro" id="IPR003439">
    <property type="entry name" value="ABC_transporter-like_ATP-bd"/>
</dbReference>
<dbReference type="SUPFAM" id="SSF52540">
    <property type="entry name" value="P-loop containing nucleoside triphosphate hydrolases"/>
    <property type="match status" value="1"/>
</dbReference>
<sequence>MTDPLLQAQNVSHNYPRRNRVTPALAEVSFSLQEHEFVCVVGNSGSGKSTLLRILGGLLTPTAGEVQFRGILVRGPQPQIGFVFQNTNLMPWRTALENVLLPLELQKPLDGHDRERASAALALMGLEAFADAYPAQLSGGMAQRVTLTRALLQSPALLLLDEPFGALDALTRERLNQELLRLCRDRKQTALMITHSIQEAVFLADRVLVLSGQPGRLQGAISVDLPRPRTLEMLTWPQAGALISEIRACLATGAQEPLPQ</sequence>
<keyword evidence="3 5" id="KW-0067">ATP-binding</keyword>
<dbReference type="InterPro" id="IPR027417">
    <property type="entry name" value="P-loop_NTPase"/>
</dbReference>
<dbReference type="PANTHER" id="PTHR42788">
    <property type="entry name" value="TAURINE IMPORT ATP-BINDING PROTEIN-RELATED"/>
    <property type="match status" value="1"/>
</dbReference>
<evidence type="ECO:0000313" key="5">
    <source>
        <dbReference type="EMBL" id="MYC96472.1"/>
    </source>
</evidence>
<evidence type="ECO:0000256" key="1">
    <source>
        <dbReference type="ARBA" id="ARBA00022448"/>
    </source>
</evidence>
<dbReference type="PANTHER" id="PTHR42788:SF13">
    <property type="entry name" value="ALIPHATIC SULFONATES IMPORT ATP-BINDING PROTEIN SSUB"/>
    <property type="match status" value="1"/>
</dbReference>
<dbReference type="GO" id="GO:0005524">
    <property type="term" value="F:ATP binding"/>
    <property type="evidence" value="ECO:0007669"/>
    <property type="project" value="UniProtKB-KW"/>
</dbReference>
<dbReference type="PROSITE" id="PS50893">
    <property type="entry name" value="ABC_TRANSPORTER_2"/>
    <property type="match status" value="1"/>
</dbReference>
<proteinExistence type="predicted"/>
<evidence type="ECO:0000259" key="4">
    <source>
        <dbReference type="PROSITE" id="PS50893"/>
    </source>
</evidence>
<dbReference type="Pfam" id="PF00005">
    <property type="entry name" value="ABC_tran"/>
    <property type="match status" value="1"/>
</dbReference>
<name>A0A6B1DAQ7_9CHLR</name>
<dbReference type="AlphaFoldDB" id="A0A6B1DAQ7"/>
<evidence type="ECO:0000256" key="3">
    <source>
        <dbReference type="ARBA" id="ARBA00022840"/>
    </source>
</evidence>
<keyword evidence="2" id="KW-0547">Nucleotide-binding</keyword>
<dbReference type="GO" id="GO:0016887">
    <property type="term" value="F:ATP hydrolysis activity"/>
    <property type="evidence" value="ECO:0007669"/>
    <property type="project" value="InterPro"/>
</dbReference>
<dbReference type="CDD" id="cd03293">
    <property type="entry name" value="ABC_NrtD_SsuB_transporters"/>
    <property type="match status" value="1"/>
</dbReference>
<dbReference type="SMART" id="SM00382">
    <property type="entry name" value="AAA"/>
    <property type="match status" value="1"/>
</dbReference>